<dbReference type="EMBL" id="BAABIC010000014">
    <property type="protein sequence ID" value="GAA4699255.1"/>
    <property type="molecule type" value="Genomic_DNA"/>
</dbReference>
<accession>A0ABP8X2U7</accession>
<keyword evidence="3" id="KW-1185">Reference proteome</keyword>
<evidence type="ECO:0000259" key="1">
    <source>
        <dbReference type="PROSITE" id="PS50801"/>
    </source>
</evidence>
<feature type="domain" description="STAS" evidence="1">
    <location>
        <begin position="21"/>
        <end position="120"/>
    </location>
</feature>
<organism evidence="2 3">
    <name type="scientific">Pseudonocardia yuanmonensis</name>
    <dbReference type="NCBI Taxonomy" id="1095914"/>
    <lineage>
        <taxon>Bacteria</taxon>
        <taxon>Bacillati</taxon>
        <taxon>Actinomycetota</taxon>
        <taxon>Actinomycetes</taxon>
        <taxon>Pseudonocardiales</taxon>
        <taxon>Pseudonocardiaceae</taxon>
        <taxon>Pseudonocardia</taxon>
    </lineage>
</organism>
<dbReference type="Pfam" id="PF13466">
    <property type="entry name" value="STAS_2"/>
    <property type="match status" value="1"/>
</dbReference>
<dbReference type="InterPro" id="IPR002645">
    <property type="entry name" value="STAS_dom"/>
</dbReference>
<name>A0ABP8X2U7_9PSEU</name>
<evidence type="ECO:0000313" key="2">
    <source>
        <dbReference type="EMBL" id="GAA4699255.1"/>
    </source>
</evidence>
<protein>
    <submittedName>
        <fullName evidence="2">STAS domain-containing protein</fullName>
    </submittedName>
</protein>
<dbReference type="InterPro" id="IPR036513">
    <property type="entry name" value="STAS_dom_sf"/>
</dbReference>
<dbReference type="PROSITE" id="PS50801">
    <property type="entry name" value="STAS"/>
    <property type="match status" value="1"/>
</dbReference>
<dbReference type="Gene3D" id="3.30.750.24">
    <property type="entry name" value="STAS domain"/>
    <property type="match status" value="1"/>
</dbReference>
<gene>
    <name evidence="2" type="ORF">GCM10023215_42190</name>
</gene>
<dbReference type="Proteomes" id="UP001500325">
    <property type="component" value="Unassembled WGS sequence"/>
</dbReference>
<evidence type="ECO:0000313" key="3">
    <source>
        <dbReference type="Proteomes" id="UP001500325"/>
    </source>
</evidence>
<reference evidence="3" key="1">
    <citation type="journal article" date="2019" name="Int. J. Syst. Evol. Microbiol.">
        <title>The Global Catalogue of Microorganisms (GCM) 10K type strain sequencing project: providing services to taxonomists for standard genome sequencing and annotation.</title>
        <authorList>
            <consortium name="The Broad Institute Genomics Platform"/>
            <consortium name="The Broad Institute Genome Sequencing Center for Infectious Disease"/>
            <person name="Wu L."/>
            <person name="Ma J."/>
        </authorList>
    </citation>
    <scope>NUCLEOTIDE SEQUENCE [LARGE SCALE GENOMIC DNA]</scope>
    <source>
        <strain evidence="3">JCM 18055</strain>
    </source>
</reference>
<comment type="caution">
    <text evidence="2">The sequence shown here is derived from an EMBL/GenBank/DDBJ whole genome shotgun (WGS) entry which is preliminary data.</text>
</comment>
<dbReference type="InterPro" id="IPR058548">
    <property type="entry name" value="MlaB-like_STAS"/>
</dbReference>
<proteinExistence type="predicted"/>
<sequence length="120" mass="13188">MTAGQRFTCSWAVVGRRTGRLTLVGDLDYDHANEINRVLVEGLEAHPGLRAVHLDCAEVAFCDSYGLAALLLAHRHVRAVGARLHLDNLQPGLTRLLELTRTLDYLTADATPSRAEQLDT</sequence>
<dbReference type="RefSeq" id="WP_345382372.1">
    <property type="nucleotide sequence ID" value="NZ_BAABIC010000014.1"/>
</dbReference>
<dbReference type="CDD" id="cd07043">
    <property type="entry name" value="STAS_anti-anti-sigma_factors"/>
    <property type="match status" value="1"/>
</dbReference>
<dbReference type="SUPFAM" id="SSF52091">
    <property type="entry name" value="SpoIIaa-like"/>
    <property type="match status" value="1"/>
</dbReference>
<dbReference type="PANTHER" id="PTHR33495">
    <property type="entry name" value="ANTI-SIGMA FACTOR ANTAGONIST TM_1081-RELATED-RELATED"/>
    <property type="match status" value="1"/>
</dbReference>
<dbReference type="PANTHER" id="PTHR33495:SF2">
    <property type="entry name" value="ANTI-SIGMA FACTOR ANTAGONIST TM_1081-RELATED"/>
    <property type="match status" value="1"/>
</dbReference>